<reference evidence="1 2" key="1">
    <citation type="submission" date="2023-05" db="EMBL/GenBank/DDBJ databases">
        <title>Draft genome sequence of Streptomyces sp. B-S-A8 isolated from a cave soil in Thailand.</title>
        <authorList>
            <person name="Chamroensaksri N."/>
            <person name="Muangham S."/>
        </authorList>
    </citation>
    <scope>NUCLEOTIDE SEQUENCE [LARGE SCALE GENOMIC DNA]</scope>
    <source>
        <strain evidence="1 2">B-S-A8</strain>
    </source>
</reference>
<evidence type="ECO:0000313" key="1">
    <source>
        <dbReference type="EMBL" id="MDI3385888.1"/>
    </source>
</evidence>
<keyword evidence="2" id="KW-1185">Reference proteome</keyword>
<protein>
    <submittedName>
        <fullName evidence="1">Uncharacterized protein</fullName>
    </submittedName>
</protein>
<sequence length="198" mass="22067">MSSSGIPAGVPVDVAYDARLGPKYAGLDVKDVRRRRLRATLRVYARRVETALDKLRSRAARALTPDPEGALARRAAVREAEQEVREIDADGRVFTRRDTGAQIRTRDTLAAADPVLRGAGRADDRYEVECLTHRGDPLFLDDANAAARAARRSDVWCEGCRQLVQVLRPVRGRARIRTRTATRAWARARARKGAERRA</sequence>
<organism evidence="1 2">
    <name type="scientific">Streptomyces solicavernae</name>
    <dbReference type="NCBI Taxonomy" id="3043614"/>
    <lineage>
        <taxon>Bacteria</taxon>
        <taxon>Bacillati</taxon>
        <taxon>Actinomycetota</taxon>
        <taxon>Actinomycetes</taxon>
        <taxon>Kitasatosporales</taxon>
        <taxon>Streptomycetaceae</taxon>
        <taxon>Streptomyces</taxon>
    </lineage>
</organism>
<evidence type="ECO:0000313" key="2">
    <source>
        <dbReference type="Proteomes" id="UP001224661"/>
    </source>
</evidence>
<dbReference type="Proteomes" id="UP001224661">
    <property type="component" value="Unassembled WGS sequence"/>
</dbReference>
<accession>A0ABT6RN96</accession>
<gene>
    <name evidence="1" type="ORF">QIS99_06595</name>
</gene>
<dbReference type="RefSeq" id="WP_282511382.1">
    <property type="nucleotide sequence ID" value="NZ_JASCIR010000003.1"/>
</dbReference>
<name>A0ABT6RN96_9ACTN</name>
<dbReference type="EMBL" id="JASCIR010000003">
    <property type="protein sequence ID" value="MDI3385888.1"/>
    <property type="molecule type" value="Genomic_DNA"/>
</dbReference>
<proteinExistence type="predicted"/>
<comment type="caution">
    <text evidence="1">The sequence shown here is derived from an EMBL/GenBank/DDBJ whole genome shotgun (WGS) entry which is preliminary data.</text>
</comment>